<gene>
    <name evidence="3" type="ORF">A7D00_2728</name>
</gene>
<accession>A0A178FM83</accession>
<organism evidence="3 4">
    <name type="scientific">Trichophyton violaceum</name>
    <dbReference type="NCBI Taxonomy" id="34388"/>
    <lineage>
        <taxon>Eukaryota</taxon>
        <taxon>Fungi</taxon>
        <taxon>Dikarya</taxon>
        <taxon>Ascomycota</taxon>
        <taxon>Pezizomycotina</taxon>
        <taxon>Eurotiomycetes</taxon>
        <taxon>Eurotiomycetidae</taxon>
        <taxon>Onygenales</taxon>
        <taxon>Arthrodermataceae</taxon>
        <taxon>Trichophyton</taxon>
    </lineage>
</organism>
<reference evidence="3 4" key="1">
    <citation type="submission" date="2016-05" db="EMBL/GenBank/DDBJ databases">
        <title>Genome sequencing of Trichophyton violaceum CMCC(F)T3l isolated from hair.</title>
        <authorList>
            <person name="Zhan P."/>
            <person name="Tao Y."/>
            <person name="Liu W."/>
        </authorList>
    </citation>
    <scope>NUCLEOTIDE SEQUENCE [LARGE SCALE GENOMIC DNA]</scope>
    <source>
        <strain evidence="4">CMCC(F)T3l</strain>
    </source>
</reference>
<evidence type="ECO:0000256" key="2">
    <source>
        <dbReference type="SAM" id="Phobius"/>
    </source>
</evidence>
<feature type="region of interest" description="Disordered" evidence="1">
    <location>
        <begin position="271"/>
        <end position="308"/>
    </location>
</feature>
<keyword evidence="2" id="KW-1133">Transmembrane helix</keyword>
<proteinExistence type="predicted"/>
<dbReference type="Proteomes" id="UP000243519">
    <property type="component" value="Unassembled WGS sequence"/>
</dbReference>
<dbReference type="AlphaFoldDB" id="A0A178FM83"/>
<sequence length="308" mass="35677">MDENMIQNIEHVIPWLLEPIISPRSIITAITVFAALLFMLGFRSGISFEGLFDNLHIYWVSNKIRKTKELFQTKSQIQKQTDWVEEWEYLDEEREFLRQRDYFLRETFLDYAAKDKLDELDGLDNFGPKLWEDKLADSKARLWLNEQKHVELAGSRPEGPKIRSWVMESDRIKRMVSKIGLPRYLAQEKFVKPCKENGGCCATDCGCCSKPRDVTPSGEVFYAHCTSLCLCCIRRRGLVRLVPTWRDVPGFVGFTDEDRIAQEAKKYLPESPAVQQTVEGKEKETSAYQSQVQDFDETVDGSVDNRPQ</sequence>
<keyword evidence="4" id="KW-1185">Reference proteome</keyword>
<name>A0A178FM83_TRIVO</name>
<keyword evidence="2" id="KW-0812">Transmembrane</keyword>
<protein>
    <submittedName>
        <fullName evidence="3">Uncharacterized protein</fullName>
    </submittedName>
</protein>
<evidence type="ECO:0000313" key="3">
    <source>
        <dbReference type="EMBL" id="OAL72955.1"/>
    </source>
</evidence>
<evidence type="ECO:0000256" key="1">
    <source>
        <dbReference type="SAM" id="MobiDB-lite"/>
    </source>
</evidence>
<dbReference type="OrthoDB" id="4170161at2759"/>
<evidence type="ECO:0000313" key="4">
    <source>
        <dbReference type="Proteomes" id="UP000243519"/>
    </source>
</evidence>
<keyword evidence="2" id="KW-0472">Membrane</keyword>
<feature type="transmembrane region" description="Helical" evidence="2">
    <location>
        <begin position="20"/>
        <end position="42"/>
    </location>
</feature>
<dbReference type="EMBL" id="LHPN01000003">
    <property type="protein sequence ID" value="OAL72955.1"/>
    <property type="molecule type" value="Genomic_DNA"/>
</dbReference>
<comment type="caution">
    <text evidence="3">The sequence shown here is derived from an EMBL/GenBank/DDBJ whole genome shotgun (WGS) entry which is preliminary data.</text>
</comment>